<reference evidence="2" key="1">
    <citation type="submission" date="2020-02" db="EMBL/GenBank/DDBJ databases">
        <authorList>
            <person name="Meier V. D."/>
        </authorList>
    </citation>
    <scope>NUCLEOTIDE SEQUENCE</scope>
    <source>
        <strain evidence="2">AVDCRST_MAG49</strain>
    </source>
</reference>
<proteinExistence type="predicted"/>
<dbReference type="InterPro" id="IPR017956">
    <property type="entry name" value="AT_hook_DNA-bd_motif"/>
</dbReference>
<dbReference type="GO" id="GO:0003677">
    <property type="term" value="F:DNA binding"/>
    <property type="evidence" value="ECO:0007669"/>
    <property type="project" value="InterPro"/>
</dbReference>
<feature type="compositionally biased region" description="Basic and acidic residues" evidence="1">
    <location>
        <begin position="63"/>
        <end position="73"/>
    </location>
</feature>
<feature type="compositionally biased region" description="Low complexity" evidence="1">
    <location>
        <begin position="276"/>
        <end position="289"/>
    </location>
</feature>
<feature type="compositionally biased region" description="Low complexity" evidence="1">
    <location>
        <begin position="102"/>
        <end position="111"/>
    </location>
</feature>
<sequence length="289" mass="31556">DHRSGHRLSDVRLRRHLPLGRADGGHLAEHDLARRVRPRRGRADPAAARPARHPGDVLRAGAHRRDLPRCRPGDRRRRARGRPPRLPAREPGRVGLRGGRAAGARAGAGRARAYRRCPPGRLPLAVVGQQPAHGRAAARARLPLRELVDGARLRALLVPGRGRDPGRRPLPVRPRGRPRRDARELGPRRLPPLRVPARRQPRQPGAVGAVEGRGDLARRVRLHAPRGAGRGLHADDAPPGDRPRTPDADAGAPDRPLRRGRRRPLHDPGRRGGGVPRRAAVTAVRAADL</sequence>
<feature type="region of interest" description="Disordered" evidence="1">
    <location>
        <begin position="21"/>
        <end position="112"/>
    </location>
</feature>
<accession>A0A6J4TW55</accession>
<dbReference type="PRINTS" id="PR00929">
    <property type="entry name" value="ATHOOK"/>
</dbReference>
<feature type="non-terminal residue" evidence="2">
    <location>
        <position position="289"/>
    </location>
</feature>
<feature type="non-terminal residue" evidence="2">
    <location>
        <position position="1"/>
    </location>
</feature>
<feature type="compositionally biased region" description="Basic residues" evidence="1">
    <location>
        <begin position="74"/>
        <end position="83"/>
    </location>
</feature>
<dbReference type="AlphaFoldDB" id="A0A6J4TW55"/>
<organism evidence="2">
    <name type="scientific">uncultured Thermomicrobiales bacterium</name>
    <dbReference type="NCBI Taxonomy" id="1645740"/>
    <lineage>
        <taxon>Bacteria</taxon>
        <taxon>Pseudomonadati</taxon>
        <taxon>Thermomicrobiota</taxon>
        <taxon>Thermomicrobia</taxon>
        <taxon>Thermomicrobiales</taxon>
        <taxon>environmental samples</taxon>
    </lineage>
</organism>
<feature type="region of interest" description="Disordered" evidence="1">
    <location>
        <begin position="158"/>
        <end position="289"/>
    </location>
</feature>
<feature type="compositionally biased region" description="Basic and acidic residues" evidence="1">
    <location>
        <begin position="23"/>
        <end position="34"/>
    </location>
</feature>
<name>A0A6J4TW55_9BACT</name>
<protein>
    <submittedName>
        <fullName evidence="2">Uncharacterized protein</fullName>
    </submittedName>
</protein>
<evidence type="ECO:0000256" key="1">
    <source>
        <dbReference type="SAM" id="MobiDB-lite"/>
    </source>
</evidence>
<evidence type="ECO:0000313" key="2">
    <source>
        <dbReference type="EMBL" id="CAA9533077.1"/>
    </source>
</evidence>
<dbReference type="EMBL" id="CADCWG010000003">
    <property type="protein sequence ID" value="CAA9533077.1"/>
    <property type="molecule type" value="Genomic_DNA"/>
</dbReference>
<feature type="compositionally biased region" description="Basic and acidic residues" evidence="1">
    <location>
        <begin position="232"/>
        <end position="247"/>
    </location>
</feature>
<gene>
    <name evidence="2" type="ORF">AVDCRST_MAG49-37</name>
</gene>